<feature type="domain" description="PLAT" evidence="3">
    <location>
        <begin position="450"/>
        <end position="566"/>
    </location>
</feature>
<evidence type="ECO:0000313" key="5">
    <source>
        <dbReference type="RefSeq" id="XP_005090789.1"/>
    </source>
</evidence>
<feature type="compositionally biased region" description="Acidic residues" evidence="2">
    <location>
        <begin position="576"/>
        <end position="593"/>
    </location>
</feature>
<dbReference type="InterPro" id="IPR001024">
    <property type="entry name" value="PLAT/LH2_dom"/>
</dbReference>
<evidence type="ECO:0000256" key="1">
    <source>
        <dbReference type="PROSITE-ProRule" id="PRU00152"/>
    </source>
</evidence>
<proteinExistence type="predicted"/>
<name>A0ABM0JCV7_APLCA</name>
<dbReference type="InterPro" id="IPR052970">
    <property type="entry name" value="Inner_ear_hair_cell_LOXHD"/>
</dbReference>
<comment type="caution">
    <text evidence="1">Lacks conserved residue(s) required for the propagation of feature annotation.</text>
</comment>
<accession>A0ABM0JCV7</accession>
<feature type="domain" description="PLAT" evidence="3">
    <location>
        <begin position="304"/>
        <end position="425"/>
    </location>
</feature>
<dbReference type="PANTHER" id="PTHR45901:SF3">
    <property type="entry name" value="LIPOXYGENASE HOMOLOGY DOMAIN-CONTAINING PROTEIN 1"/>
    <property type="match status" value="1"/>
</dbReference>
<organism evidence="4 5">
    <name type="scientific">Aplysia californica</name>
    <name type="common">California sea hare</name>
    <dbReference type="NCBI Taxonomy" id="6500"/>
    <lineage>
        <taxon>Eukaryota</taxon>
        <taxon>Metazoa</taxon>
        <taxon>Spiralia</taxon>
        <taxon>Lophotrochozoa</taxon>
        <taxon>Mollusca</taxon>
        <taxon>Gastropoda</taxon>
        <taxon>Heterobranchia</taxon>
        <taxon>Euthyneura</taxon>
        <taxon>Tectipleura</taxon>
        <taxon>Aplysiida</taxon>
        <taxon>Aplysioidea</taxon>
        <taxon>Aplysiidae</taxon>
        <taxon>Aplysia</taxon>
    </lineage>
</organism>
<dbReference type="PROSITE" id="PS50095">
    <property type="entry name" value="PLAT"/>
    <property type="match status" value="3"/>
</dbReference>
<sequence length="654" mass="75144">MDDLNVWAKPPRPVLSGLNGRPRTSNVRYTWTGPIDPQLYGDGLKQLTRNTDRNLSRLEKEKKEILPSKQRHLGGPAQPPFVASSWHDSTVMFAPWGTLSTTSRKSSLADDASTVSSISGATNFCYLCSTLEEHQMHLMRTRIPKKVVVKKPRIVYRAPVPKVKPKIEEPKEILDWRYKVVVWTGDVPGATTDANVYISLKGDLNFLYKARLCRGNHTQKFCFCRGSRETFFIKSPRLGNLEILSIEHDGLEKRHSWYCEKVEITCMKTHRQWVFTCKNWLSLHHGDYSIRRDLLANQVERTSNEYELTVVTGTKRMAGTDANVFVTFHGTDGFSPKIKLTADGQRQVKNLFEKGSQDKFHLAFKDIGEIRTVRVEHDGKGLAAGWFLDRMILQNIKQPSIIYYFLLNGWLAKDVGDGHLWREIRAKKKLAKEITTAKGRRVVVIQGKPVSYQVTVRTGDVRYAGTDANVYIIIHGKKGKTKKLFMDDTRDNFERGQTEVFEVTALDTGEITRIQIGHDNSGPGAGWFCEDIKIKKFLNRENVVEFLKNLKKKKKPKKKHKKRLSDKLKERALADIPEDVTEDEESESEDDDKEGSYRNVFDREGKVVKVPVYEEYFFVCKNWLATDEADGLIERELEVKKQSTFFQDRDWQST</sequence>
<dbReference type="CDD" id="cd01756">
    <property type="entry name" value="PLAT_repeat"/>
    <property type="match status" value="2"/>
</dbReference>
<dbReference type="PANTHER" id="PTHR45901">
    <property type="entry name" value="PROTEIN CBG12474"/>
    <property type="match status" value="1"/>
</dbReference>
<evidence type="ECO:0000259" key="3">
    <source>
        <dbReference type="PROSITE" id="PS50095"/>
    </source>
</evidence>
<reference evidence="5" key="1">
    <citation type="submission" date="2025-08" db="UniProtKB">
        <authorList>
            <consortium name="RefSeq"/>
        </authorList>
    </citation>
    <scope>IDENTIFICATION</scope>
</reference>
<evidence type="ECO:0000256" key="2">
    <source>
        <dbReference type="SAM" id="MobiDB-lite"/>
    </source>
</evidence>
<protein>
    <submittedName>
        <fullName evidence="5">Lipoxygenase homology domain-containing protein 1 isoform X1</fullName>
    </submittedName>
</protein>
<gene>
    <name evidence="5" type="primary">LOC101862626</name>
</gene>
<feature type="region of interest" description="Disordered" evidence="2">
    <location>
        <begin position="575"/>
        <end position="596"/>
    </location>
</feature>
<dbReference type="Proteomes" id="UP000694888">
    <property type="component" value="Unplaced"/>
</dbReference>
<dbReference type="SUPFAM" id="SSF49723">
    <property type="entry name" value="Lipase/lipooxygenase domain (PLAT/LH2 domain)"/>
    <property type="match status" value="3"/>
</dbReference>
<feature type="domain" description="PLAT" evidence="3">
    <location>
        <begin position="176"/>
        <end position="295"/>
    </location>
</feature>
<dbReference type="Pfam" id="PF01477">
    <property type="entry name" value="PLAT"/>
    <property type="match status" value="3"/>
</dbReference>
<dbReference type="InterPro" id="IPR036392">
    <property type="entry name" value="PLAT/LH2_dom_sf"/>
</dbReference>
<evidence type="ECO:0000313" key="4">
    <source>
        <dbReference type="Proteomes" id="UP000694888"/>
    </source>
</evidence>
<dbReference type="SMART" id="SM00308">
    <property type="entry name" value="LH2"/>
    <property type="match status" value="2"/>
</dbReference>
<dbReference type="GeneID" id="101862626"/>
<keyword evidence="4" id="KW-1185">Reference proteome</keyword>
<dbReference type="Gene3D" id="2.40.180.10">
    <property type="entry name" value="Catalase core domain"/>
    <property type="match status" value="3"/>
</dbReference>
<dbReference type="RefSeq" id="XP_005090789.1">
    <property type="nucleotide sequence ID" value="XM_005090732.3"/>
</dbReference>